<keyword evidence="10 12" id="KW-0472">Membrane</keyword>
<feature type="transmembrane region" description="Helical" evidence="12">
    <location>
        <begin position="377"/>
        <end position="393"/>
    </location>
</feature>
<reference evidence="16" key="2">
    <citation type="journal article" date="2017" name="Plant Physiol. Biochem.">
        <title>Differential oxidative and antioxidative response of duckweed Lemna minor toward plant growth promoting/inhibiting bacteria.</title>
        <authorList>
            <person name="Ishizawa H."/>
            <person name="Kuroda M."/>
            <person name="Morikawa M."/>
            <person name="Ike M."/>
        </authorList>
    </citation>
    <scope>NUCLEOTIDE SEQUENCE [LARGE SCALE GENOMIC DNA]</scope>
    <source>
        <strain evidence="16">M6</strain>
    </source>
</reference>
<evidence type="ECO:0000256" key="12">
    <source>
        <dbReference type="SAM" id="Phobius"/>
    </source>
</evidence>
<evidence type="ECO:0000256" key="7">
    <source>
        <dbReference type="ARBA" id="ARBA00022692"/>
    </source>
</evidence>
<feature type="transmembrane region" description="Helical" evidence="12">
    <location>
        <begin position="72"/>
        <end position="94"/>
    </location>
</feature>
<feature type="transmembrane region" description="Helical" evidence="12">
    <location>
        <begin position="115"/>
        <end position="133"/>
    </location>
</feature>
<evidence type="ECO:0000256" key="2">
    <source>
        <dbReference type="ARBA" id="ARBA00004141"/>
    </source>
</evidence>
<feature type="transmembrane region" description="Helical" evidence="12">
    <location>
        <begin position="37"/>
        <end position="60"/>
    </location>
</feature>
<feature type="transmembrane region" description="Helical" evidence="12">
    <location>
        <begin position="316"/>
        <end position="337"/>
    </location>
</feature>
<evidence type="ECO:0000256" key="10">
    <source>
        <dbReference type="ARBA" id="ARBA00023136"/>
    </source>
</evidence>
<evidence type="ECO:0000256" key="3">
    <source>
        <dbReference type="ARBA" id="ARBA00006434"/>
    </source>
</evidence>
<dbReference type="InterPro" id="IPR003594">
    <property type="entry name" value="HATPase_dom"/>
</dbReference>
<dbReference type="Gene3D" id="1.10.287.130">
    <property type="match status" value="1"/>
</dbReference>
<dbReference type="EC" id="2.7.13.3" evidence="4"/>
<dbReference type="Pfam" id="PF00072">
    <property type="entry name" value="Response_reg"/>
    <property type="match status" value="1"/>
</dbReference>
<evidence type="ECO:0000259" key="14">
    <source>
        <dbReference type="PROSITE" id="PS50110"/>
    </source>
</evidence>
<dbReference type="InterPro" id="IPR005467">
    <property type="entry name" value="His_kinase_dom"/>
</dbReference>
<dbReference type="SUPFAM" id="SSF47384">
    <property type="entry name" value="Homodimeric domain of signal transducing histidine kinase"/>
    <property type="match status" value="1"/>
</dbReference>
<dbReference type="Pfam" id="PF00512">
    <property type="entry name" value="HisKA"/>
    <property type="match status" value="1"/>
</dbReference>
<feature type="transmembrane region" description="Helical" evidence="12">
    <location>
        <begin position="6"/>
        <end position="25"/>
    </location>
</feature>
<dbReference type="PROSITE" id="PS50110">
    <property type="entry name" value="RESPONSE_REGULATORY"/>
    <property type="match status" value="1"/>
</dbReference>
<keyword evidence="6" id="KW-0808">Transferase</keyword>
<evidence type="ECO:0000256" key="5">
    <source>
        <dbReference type="ARBA" id="ARBA00022553"/>
    </source>
</evidence>
<dbReference type="GO" id="GO:0005886">
    <property type="term" value="C:plasma membrane"/>
    <property type="evidence" value="ECO:0007669"/>
    <property type="project" value="TreeGrafter"/>
</dbReference>
<dbReference type="CDD" id="cd00130">
    <property type="entry name" value="PAS"/>
    <property type="match status" value="1"/>
</dbReference>
<evidence type="ECO:0000313" key="16">
    <source>
        <dbReference type="Proteomes" id="UP000278756"/>
    </source>
</evidence>
<dbReference type="CDD" id="cd10322">
    <property type="entry name" value="SLC5sbd"/>
    <property type="match status" value="1"/>
</dbReference>
<evidence type="ECO:0000256" key="1">
    <source>
        <dbReference type="ARBA" id="ARBA00000085"/>
    </source>
</evidence>
<dbReference type="Gene3D" id="3.40.50.2300">
    <property type="match status" value="1"/>
</dbReference>
<organism evidence="15 16">
    <name type="scientific">Asticcacaulis excentricus</name>
    <dbReference type="NCBI Taxonomy" id="78587"/>
    <lineage>
        <taxon>Bacteria</taxon>
        <taxon>Pseudomonadati</taxon>
        <taxon>Pseudomonadota</taxon>
        <taxon>Alphaproteobacteria</taxon>
        <taxon>Caulobacterales</taxon>
        <taxon>Caulobacteraceae</taxon>
        <taxon>Asticcacaulis</taxon>
    </lineage>
</organism>
<dbReference type="SUPFAM" id="SSF52172">
    <property type="entry name" value="CheY-like"/>
    <property type="match status" value="1"/>
</dbReference>
<dbReference type="SMART" id="SM00387">
    <property type="entry name" value="HATPase_c"/>
    <property type="match status" value="1"/>
</dbReference>
<dbReference type="Proteomes" id="UP000278756">
    <property type="component" value="Chromosome 1"/>
</dbReference>
<keyword evidence="8 15" id="KW-0418">Kinase</keyword>
<dbReference type="AlphaFoldDB" id="A0A3G9G2Z3"/>
<dbReference type="PROSITE" id="PS50283">
    <property type="entry name" value="NA_SOLUT_SYMP_3"/>
    <property type="match status" value="1"/>
</dbReference>
<dbReference type="InterPro" id="IPR036890">
    <property type="entry name" value="HATPase_C_sf"/>
</dbReference>
<evidence type="ECO:0000256" key="8">
    <source>
        <dbReference type="ARBA" id="ARBA00022777"/>
    </source>
</evidence>
<dbReference type="PANTHER" id="PTHR43047:SF9">
    <property type="entry name" value="HISTIDINE KINASE"/>
    <property type="match status" value="1"/>
</dbReference>
<feature type="transmembrane region" description="Helical" evidence="12">
    <location>
        <begin position="153"/>
        <end position="171"/>
    </location>
</feature>
<feature type="domain" description="Histidine kinase" evidence="13">
    <location>
        <begin position="771"/>
        <end position="980"/>
    </location>
</feature>
<name>A0A3G9G2Z3_9CAUL</name>
<dbReference type="CDD" id="cd00082">
    <property type="entry name" value="HisKA"/>
    <property type="match status" value="1"/>
</dbReference>
<comment type="similarity">
    <text evidence="3">Belongs to the sodium:solute symporter (SSF) (TC 2.A.21) family.</text>
</comment>
<feature type="domain" description="Response regulatory" evidence="14">
    <location>
        <begin position="998"/>
        <end position="1108"/>
    </location>
</feature>
<dbReference type="InterPro" id="IPR003661">
    <property type="entry name" value="HisK_dim/P_dom"/>
</dbReference>
<dbReference type="SUPFAM" id="SSF55785">
    <property type="entry name" value="PYP-like sensor domain (PAS domain)"/>
    <property type="match status" value="1"/>
</dbReference>
<comment type="catalytic activity">
    <reaction evidence="1">
        <text>ATP + protein L-histidine = ADP + protein N-phospho-L-histidine.</text>
        <dbReference type="EC" id="2.7.13.3"/>
    </reaction>
</comment>
<gene>
    <name evidence="15" type="ORF">EM6_0803</name>
</gene>
<proteinExistence type="inferred from homology"/>
<dbReference type="Pfam" id="PF02518">
    <property type="entry name" value="HATPase_c"/>
    <property type="match status" value="1"/>
</dbReference>
<dbReference type="SMART" id="SM00388">
    <property type="entry name" value="HisKA"/>
    <property type="match status" value="1"/>
</dbReference>
<dbReference type="Pfam" id="PF12860">
    <property type="entry name" value="PAS_7"/>
    <property type="match status" value="1"/>
</dbReference>
<keyword evidence="9 12" id="KW-1133">Transmembrane helix</keyword>
<dbReference type="Gene3D" id="1.20.1730.10">
    <property type="entry name" value="Sodium/glucose cotransporter"/>
    <property type="match status" value="1"/>
</dbReference>
<dbReference type="SMART" id="SM00448">
    <property type="entry name" value="REC"/>
    <property type="match status" value="1"/>
</dbReference>
<comment type="subcellular location">
    <subcellularLocation>
        <location evidence="2">Membrane</location>
        <topology evidence="2">Multi-pass membrane protein</topology>
    </subcellularLocation>
</comment>
<dbReference type="PROSITE" id="PS50109">
    <property type="entry name" value="HIS_KIN"/>
    <property type="match status" value="1"/>
</dbReference>
<keyword evidence="7 12" id="KW-0812">Transmembrane</keyword>
<feature type="transmembrane region" description="Helical" evidence="12">
    <location>
        <begin position="273"/>
        <end position="296"/>
    </location>
</feature>
<dbReference type="GO" id="GO:0022857">
    <property type="term" value="F:transmembrane transporter activity"/>
    <property type="evidence" value="ECO:0007669"/>
    <property type="project" value="InterPro"/>
</dbReference>
<dbReference type="PRINTS" id="PR00344">
    <property type="entry name" value="BCTRLSENSOR"/>
</dbReference>
<evidence type="ECO:0000313" key="15">
    <source>
        <dbReference type="EMBL" id="BBF80225.1"/>
    </source>
</evidence>
<dbReference type="InterPro" id="IPR001734">
    <property type="entry name" value="Na/solute_symporter"/>
</dbReference>
<keyword evidence="5 11" id="KW-0597">Phosphoprotein</keyword>
<evidence type="ECO:0000256" key="9">
    <source>
        <dbReference type="ARBA" id="ARBA00022989"/>
    </source>
</evidence>
<reference evidence="16" key="1">
    <citation type="journal article" date="2017" name="Biotechnol. Biofuels">
        <title>Evaluation of environmental bacterial communities as a factor affecting the growth of duckweed Lemna minor.</title>
        <authorList>
            <person name="Ishizawa H."/>
            <person name="Kuroda M."/>
            <person name="Morikawa M."/>
            <person name="Ike M."/>
        </authorList>
    </citation>
    <scope>NUCLEOTIDE SEQUENCE [LARGE SCALE GENOMIC DNA]</scope>
    <source>
        <strain evidence="16">M6</strain>
    </source>
</reference>
<feature type="modified residue" description="4-aspartylphosphate" evidence="11">
    <location>
        <position position="1045"/>
    </location>
</feature>
<dbReference type="Gene3D" id="3.30.565.10">
    <property type="entry name" value="Histidine kinase-like ATPase, C-terminal domain"/>
    <property type="match status" value="1"/>
</dbReference>
<evidence type="ECO:0000256" key="6">
    <source>
        <dbReference type="ARBA" id="ARBA00022679"/>
    </source>
</evidence>
<dbReference type="InterPro" id="IPR000014">
    <property type="entry name" value="PAS"/>
</dbReference>
<dbReference type="InterPro" id="IPR038377">
    <property type="entry name" value="Na/Glc_symporter_sf"/>
</dbReference>
<dbReference type="Gene3D" id="3.30.450.20">
    <property type="entry name" value="PAS domain"/>
    <property type="match status" value="1"/>
</dbReference>
<dbReference type="GO" id="GO:0000155">
    <property type="term" value="F:phosphorelay sensor kinase activity"/>
    <property type="evidence" value="ECO:0007669"/>
    <property type="project" value="InterPro"/>
</dbReference>
<dbReference type="InterPro" id="IPR036097">
    <property type="entry name" value="HisK_dim/P_sf"/>
</dbReference>
<dbReference type="InterPro" id="IPR011006">
    <property type="entry name" value="CheY-like_superfamily"/>
</dbReference>
<dbReference type="OrthoDB" id="9764438at2"/>
<dbReference type="EMBL" id="AP018827">
    <property type="protein sequence ID" value="BBF80225.1"/>
    <property type="molecule type" value="Genomic_DNA"/>
</dbReference>
<accession>A0A3G9G2Z3</accession>
<dbReference type="PANTHER" id="PTHR43047">
    <property type="entry name" value="TWO-COMPONENT HISTIDINE PROTEIN KINASE"/>
    <property type="match status" value="1"/>
</dbReference>
<dbReference type="CDD" id="cd00156">
    <property type="entry name" value="REC"/>
    <property type="match status" value="1"/>
</dbReference>
<sequence>MNGYILLIAAAAYVAGLFAIGAWAEGRARREGGRSPLRLPAYALSLGVYCTSWTFFGAVGSAAGEGWSFVPIYLGPILLWLLASGFLTRLIAAVRAEGATSISDFIGARFGKSRGVAALVTLLALFGTIPYVALQLRSVGTSFAAVAGGERLWPMTLTALALALFAMLFGTRHYVASSRNEGIFYVIATESLVKLVALVAVAGFAVLAFMSAPPDLRSDGWAHFSARFAPSQLNLDFGVMTLLSMAAVVCLPRQFYTAVIGADRPEDAQRARWPFVGYLLATLVVVPPITLAGLTLLSPDVPHDLFVLNLPYAAGLNGLTLLAFIGGFAAATGMVLVETIALSTMISNDLIAPFLLRHRSASAAADFGKLMLWVRRASIAAVMGAALTYALWVPPGQQLAVIGQIAFAAIAQFTPALLLAVNGKARDAAAIQAGLLAGLIVWTYTLFWPTIASTHWLEGAALTLFDPQGLFGIKALWPDLNPLVHGVVASLGANAAAWALASAFGRTRPGFGLRLTPTVRQGAVHSLGQLTTLTARFAGPEAVAEAFGRIQDHAPIDRAAVRRAERLIAGVVGAPSAHAIVSSALSGTAISVDEVARLLDRSGQSLQFSRGLLAATLENIDPGVSVVDQNLRLVAWNTRYLELFQYPPELVRVGTPVAELIRFNAERGECGPGEVESHVARRLDHMRRGTHHAFQRRRNDGRVIRTVGGPMPGGGYVMCFTDVTGEADALSALETARAELESRVERRTAELRLVNSALARATEEKTRFLAAASHDLLQPLHAARLFTAALAEETQGEARALVDNVERSIEAADALLKSLLDISKLDAGGVTPRPVRFDLSVLARDLSLIFTPLAAEKGLSLRLIAPSVWVESDRTLLRSILQNFLSNAVRYTKTGGVLLVLRPRTDRVRIEVYDTGVGIAEADQDRIFREFERLGVSGEAGVGLGLAIVERTARLLGLRVEVRSRLGRGSRFAVTLPRVEAVEATTAVPVATNAPARRVLIVDDEPAVREAMSALLTQWGCAVQAVDDTQAALSQAETADCALIDYNLSEGQDGLSLIRRLRGRNPDLRVALITADRDPATEAAAEAVGVPVFAKPAEPKTLRQWLGV</sequence>
<feature type="transmembrane region" description="Helical" evidence="12">
    <location>
        <begin position="192"/>
        <end position="212"/>
    </location>
</feature>
<evidence type="ECO:0000256" key="11">
    <source>
        <dbReference type="PROSITE-ProRule" id="PRU00169"/>
    </source>
</evidence>
<dbReference type="SUPFAM" id="SSF55874">
    <property type="entry name" value="ATPase domain of HSP90 chaperone/DNA topoisomerase II/histidine kinase"/>
    <property type="match status" value="1"/>
</dbReference>
<feature type="transmembrane region" description="Helical" evidence="12">
    <location>
        <begin position="232"/>
        <end position="252"/>
    </location>
</feature>
<dbReference type="RefSeq" id="WP_126420448.1">
    <property type="nucleotide sequence ID" value="NZ_AP018827.1"/>
</dbReference>
<protein>
    <recommendedName>
        <fullName evidence="4">histidine kinase</fullName>
        <ecNumber evidence="4">2.7.13.3</ecNumber>
    </recommendedName>
</protein>
<dbReference type="InterPro" id="IPR035965">
    <property type="entry name" value="PAS-like_dom_sf"/>
</dbReference>
<feature type="transmembrane region" description="Helical" evidence="12">
    <location>
        <begin position="428"/>
        <end position="447"/>
    </location>
</feature>
<dbReference type="FunFam" id="3.30.565.10:FF:000049">
    <property type="entry name" value="Two-component sensor histidine kinase"/>
    <property type="match status" value="1"/>
</dbReference>
<dbReference type="GO" id="GO:0009927">
    <property type="term" value="F:histidine phosphotransfer kinase activity"/>
    <property type="evidence" value="ECO:0007669"/>
    <property type="project" value="TreeGrafter"/>
</dbReference>
<feature type="transmembrane region" description="Helical" evidence="12">
    <location>
        <begin position="399"/>
        <end position="421"/>
    </location>
</feature>
<dbReference type="InterPro" id="IPR004358">
    <property type="entry name" value="Sig_transdc_His_kin-like_C"/>
</dbReference>
<evidence type="ECO:0000259" key="13">
    <source>
        <dbReference type="PROSITE" id="PS50109"/>
    </source>
</evidence>
<evidence type="ECO:0000256" key="4">
    <source>
        <dbReference type="ARBA" id="ARBA00012438"/>
    </source>
</evidence>
<dbReference type="InterPro" id="IPR001789">
    <property type="entry name" value="Sig_transdc_resp-reg_receiver"/>
</dbReference>